<evidence type="ECO:0000313" key="8">
    <source>
        <dbReference type="EMBL" id="GJT35710.1"/>
    </source>
</evidence>
<dbReference type="InterPro" id="IPR041373">
    <property type="entry name" value="RT_RNaseH"/>
</dbReference>
<evidence type="ECO:0000259" key="7">
    <source>
        <dbReference type="Pfam" id="PF17917"/>
    </source>
</evidence>
<feature type="domain" description="Reverse transcriptase RNase H-like" evidence="7">
    <location>
        <begin position="510"/>
        <end position="605"/>
    </location>
</feature>
<proteinExistence type="predicted"/>
<keyword evidence="6 8" id="KW-0695">RNA-directed DNA polymerase</keyword>
<dbReference type="Proteomes" id="UP001151760">
    <property type="component" value="Unassembled WGS sequence"/>
</dbReference>
<dbReference type="Gene3D" id="3.10.20.370">
    <property type="match status" value="1"/>
</dbReference>
<reference evidence="8" key="1">
    <citation type="journal article" date="2022" name="Int. J. Mol. Sci.">
        <title>Draft Genome of Tanacetum Coccineum: Genomic Comparison of Closely Related Tanacetum-Family Plants.</title>
        <authorList>
            <person name="Yamashiro T."/>
            <person name="Shiraishi A."/>
            <person name="Nakayama K."/>
            <person name="Satake H."/>
        </authorList>
    </citation>
    <scope>NUCLEOTIDE SEQUENCE</scope>
</reference>
<keyword evidence="2" id="KW-0548">Nucleotidyltransferase</keyword>
<dbReference type="InterPro" id="IPR043128">
    <property type="entry name" value="Rev_trsase/Diguanyl_cyclase"/>
</dbReference>
<keyword evidence="4" id="KW-0255">Endonuclease</keyword>
<dbReference type="InterPro" id="IPR043502">
    <property type="entry name" value="DNA/RNA_pol_sf"/>
</dbReference>
<keyword evidence="9" id="KW-1185">Reference proteome</keyword>
<evidence type="ECO:0000256" key="5">
    <source>
        <dbReference type="ARBA" id="ARBA00022801"/>
    </source>
</evidence>
<reference evidence="8" key="2">
    <citation type="submission" date="2022-01" db="EMBL/GenBank/DDBJ databases">
        <authorList>
            <person name="Yamashiro T."/>
            <person name="Shiraishi A."/>
            <person name="Satake H."/>
            <person name="Nakayama K."/>
        </authorList>
    </citation>
    <scope>NUCLEOTIDE SEQUENCE</scope>
</reference>
<dbReference type="SUPFAM" id="SSF56672">
    <property type="entry name" value="DNA/RNA polymerases"/>
    <property type="match status" value="1"/>
</dbReference>
<evidence type="ECO:0000256" key="1">
    <source>
        <dbReference type="ARBA" id="ARBA00022679"/>
    </source>
</evidence>
<evidence type="ECO:0000256" key="4">
    <source>
        <dbReference type="ARBA" id="ARBA00022759"/>
    </source>
</evidence>
<dbReference type="Pfam" id="PF17917">
    <property type="entry name" value="RT_RNaseH"/>
    <property type="match status" value="1"/>
</dbReference>
<comment type="caution">
    <text evidence="8">The sequence shown here is derived from an EMBL/GenBank/DDBJ whole genome shotgun (WGS) entry which is preliminary data.</text>
</comment>
<dbReference type="PANTHER" id="PTHR34072">
    <property type="entry name" value="ENZYMATIC POLYPROTEIN-RELATED"/>
    <property type="match status" value="1"/>
</dbReference>
<dbReference type="GO" id="GO:0003964">
    <property type="term" value="F:RNA-directed DNA polymerase activity"/>
    <property type="evidence" value="ECO:0007669"/>
    <property type="project" value="UniProtKB-KW"/>
</dbReference>
<keyword evidence="5" id="KW-0378">Hydrolase</keyword>
<evidence type="ECO:0000256" key="2">
    <source>
        <dbReference type="ARBA" id="ARBA00022695"/>
    </source>
</evidence>
<organism evidence="8 9">
    <name type="scientific">Tanacetum coccineum</name>
    <dbReference type="NCBI Taxonomy" id="301880"/>
    <lineage>
        <taxon>Eukaryota</taxon>
        <taxon>Viridiplantae</taxon>
        <taxon>Streptophyta</taxon>
        <taxon>Embryophyta</taxon>
        <taxon>Tracheophyta</taxon>
        <taxon>Spermatophyta</taxon>
        <taxon>Magnoliopsida</taxon>
        <taxon>eudicotyledons</taxon>
        <taxon>Gunneridae</taxon>
        <taxon>Pentapetalae</taxon>
        <taxon>asterids</taxon>
        <taxon>campanulids</taxon>
        <taxon>Asterales</taxon>
        <taxon>Asteraceae</taxon>
        <taxon>Asteroideae</taxon>
        <taxon>Anthemideae</taxon>
        <taxon>Anthemidinae</taxon>
        <taxon>Tanacetum</taxon>
    </lineage>
</organism>
<sequence>MYELLQMMQSFYEKLLQQKQAASIDQSPLQEISIQDMEDLKQYYLDEMLSLSKFNGMSIEINKKQELQHLEQVANLSTYPSQHFKSFCYDDDDDYDYEASTIPLEIDSQIPPSMAITPVLLTLEPKDSLIMGDEHLSTILEKESDEFIMSSVKDLVPIPNVSEDTSRSNSECDLSSCDDFSSIDVPYGKSMTFSNPLFDSNDDFNSSDDESLSDEDIPKDNVKIYPNPLFKFDNEYIFSDVNPLFDEVLEDIEIKDSYVSNLDEPALLVTPLSDFNEDECFDPGGEINEIDAFLDINISTDIENGYHNSEGDIIYLESLLINDTISNFPPDVFLDHDPRSLKDELDKEDLKSMIKVFDPDIHKNTFSPTYVRLPFEDRHYLSLTYVIRIFLPYFTYPVESFPLPLSSGRFVTDMSKIDKNEAKRTKLEHEIGRVQENKAEGIFNSNGPTRLSGFYRRFIEGFLKIANSLTKLTQKNKKYIWSEYQESVFQLLKQKLCEAPILALPEGYDDFVVYCDASHQGLGAVLMQREKVIAYASRQLKPHEENYTTHDLELGAVVFALKFWRHYLYGTKCTMFTDHKSLQHILDQKELNMRQRRWLELLTDYDCEIRYHPRKAHVVADALSQKERIKPLRVRS</sequence>
<name>A0ABQ5DA17_9ASTR</name>
<dbReference type="CDD" id="cd09274">
    <property type="entry name" value="RNase_HI_RT_Ty3"/>
    <property type="match status" value="1"/>
</dbReference>
<keyword evidence="3" id="KW-0540">Nuclease</keyword>
<evidence type="ECO:0000256" key="6">
    <source>
        <dbReference type="ARBA" id="ARBA00022918"/>
    </source>
</evidence>
<protein>
    <submittedName>
        <fullName evidence="8">Reverse transcriptase domain-containing protein</fullName>
    </submittedName>
</protein>
<dbReference type="Gene3D" id="3.30.70.270">
    <property type="match status" value="1"/>
</dbReference>
<accession>A0ABQ5DA17</accession>
<evidence type="ECO:0000256" key="3">
    <source>
        <dbReference type="ARBA" id="ARBA00022722"/>
    </source>
</evidence>
<dbReference type="EMBL" id="BQNB010015073">
    <property type="protein sequence ID" value="GJT35710.1"/>
    <property type="molecule type" value="Genomic_DNA"/>
</dbReference>
<gene>
    <name evidence="8" type="ORF">Tco_0926129</name>
</gene>
<evidence type="ECO:0000313" key="9">
    <source>
        <dbReference type="Proteomes" id="UP001151760"/>
    </source>
</evidence>
<keyword evidence="1" id="KW-0808">Transferase</keyword>
<dbReference type="PANTHER" id="PTHR34072:SF52">
    <property type="entry name" value="RIBONUCLEASE H"/>
    <property type="match status" value="1"/>
</dbReference>